<sequence length="115" mass="12730">MRYMIFVASDESLWASATPKQREEIYGQYIKYTEEMKKAGVMLGGESLQPTSKGARVSIRNGERIVEQGPFADKTAIGGYILIKVNSKEEAIEWAAKSPGAAYGTMEVREVTEFG</sequence>
<evidence type="ECO:0000256" key="1">
    <source>
        <dbReference type="ARBA" id="ARBA00007689"/>
    </source>
</evidence>
<dbReference type="EMBL" id="CP012670">
    <property type="protein sequence ID" value="AUX26454.1"/>
    <property type="molecule type" value="Genomic_DNA"/>
</dbReference>
<feature type="domain" description="YCII-related" evidence="2">
    <location>
        <begin position="1"/>
        <end position="114"/>
    </location>
</feature>
<dbReference type="Proteomes" id="UP000295781">
    <property type="component" value="Chromosome"/>
</dbReference>
<dbReference type="Pfam" id="PF03795">
    <property type="entry name" value="YCII"/>
    <property type="match status" value="1"/>
</dbReference>
<dbReference type="Gene3D" id="3.30.70.1060">
    <property type="entry name" value="Dimeric alpha+beta barrel"/>
    <property type="match status" value="1"/>
</dbReference>
<name>A0A4P2Q9Z6_SORCE</name>
<evidence type="ECO:0000313" key="4">
    <source>
        <dbReference type="Proteomes" id="UP000295781"/>
    </source>
</evidence>
<comment type="similarity">
    <text evidence="1">Belongs to the YciI family.</text>
</comment>
<accession>A0A4P2Q9Z6</accession>
<dbReference type="SUPFAM" id="SSF54909">
    <property type="entry name" value="Dimeric alpha+beta barrel"/>
    <property type="match status" value="1"/>
</dbReference>
<organism evidence="3 4">
    <name type="scientific">Sorangium cellulosum</name>
    <name type="common">Polyangium cellulosum</name>
    <dbReference type="NCBI Taxonomy" id="56"/>
    <lineage>
        <taxon>Bacteria</taxon>
        <taxon>Pseudomonadati</taxon>
        <taxon>Myxococcota</taxon>
        <taxon>Polyangia</taxon>
        <taxon>Polyangiales</taxon>
        <taxon>Polyangiaceae</taxon>
        <taxon>Sorangium</taxon>
    </lineage>
</organism>
<evidence type="ECO:0000259" key="2">
    <source>
        <dbReference type="Pfam" id="PF03795"/>
    </source>
</evidence>
<dbReference type="InterPro" id="IPR005545">
    <property type="entry name" value="YCII"/>
</dbReference>
<dbReference type="PANTHER" id="PTHR35174">
    <property type="entry name" value="BLL7171 PROTEIN-RELATED"/>
    <property type="match status" value="1"/>
</dbReference>
<proteinExistence type="inferred from homology"/>
<protein>
    <recommendedName>
        <fullName evidence="2">YCII-related domain-containing protein</fullName>
    </recommendedName>
</protein>
<dbReference type="OrthoDB" id="9807535at2"/>
<gene>
    <name evidence="3" type="ORF">SOCEGT47_070230</name>
</gene>
<dbReference type="InterPro" id="IPR011008">
    <property type="entry name" value="Dimeric_a/b-barrel"/>
</dbReference>
<reference evidence="3 4" key="1">
    <citation type="submission" date="2015-09" db="EMBL/GenBank/DDBJ databases">
        <title>Sorangium comparison.</title>
        <authorList>
            <person name="Zaburannyi N."/>
            <person name="Bunk B."/>
            <person name="Overmann J."/>
            <person name="Mueller R."/>
        </authorList>
    </citation>
    <scope>NUCLEOTIDE SEQUENCE [LARGE SCALE GENOMIC DNA]</scope>
    <source>
        <strain evidence="3 4">So ceGT47</strain>
    </source>
</reference>
<evidence type="ECO:0000313" key="3">
    <source>
        <dbReference type="EMBL" id="AUX26454.1"/>
    </source>
</evidence>
<dbReference type="RefSeq" id="WP_129354067.1">
    <property type="nucleotide sequence ID" value="NZ_CP012670.1"/>
</dbReference>
<dbReference type="AlphaFoldDB" id="A0A4P2Q9Z6"/>